<sequence>MRTYYYLDYLYREIFLEEEDIQAVPESGRADEACAAIAEKTYVAEQFRADSFRTLKEAVSRLCDTPDIRSRHDALMYIVWMAASDIKERRGMRHGEAEIKITRDDGFVWLLVPADKAFALWEAGVFPLYRLYADDSESLIESDEDMRAALEDGCRIGIEVGFISTMGYAARMAE</sequence>
<evidence type="ECO:0000313" key="1">
    <source>
        <dbReference type="EMBL" id="MTU70190.1"/>
    </source>
</evidence>
<dbReference type="RefSeq" id="WP_155152501.1">
    <property type="nucleotide sequence ID" value="NZ_WNCS01000020.1"/>
</dbReference>
<comment type="caution">
    <text evidence="1">The sequence shown here is derived from an EMBL/GenBank/DDBJ whole genome shotgun (WGS) entry which is preliminary data.</text>
</comment>
<organism evidence="1 2">
    <name type="scientific">Parabacteroides merdae</name>
    <dbReference type="NCBI Taxonomy" id="46503"/>
    <lineage>
        <taxon>Bacteria</taxon>
        <taxon>Pseudomonadati</taxon>
        <taxon>Bacteroidota</taxon>
        <taxon>Bacteroidia</taxon>
        <taxon>Bacteroidales</taxon>
        <taxon>Tannerellaceae</taxon>
        <taxon>Parabacteroides</taxon>
    </lineage>
</organism>
<accession>A0AA44ANB6</accession>
<protein>
    <submittedName>
        <fullName evidence="1">Uncharacterized protein</fullName>
    </submittedName>
</protein>
<dbReference type="EMBL" id="WNDA01000023">
    <property type="protein sequence ID" value="MTU70190.1"/>
    <property type="molecule type" value="Genomic_DNA"/>
</dbReference>
<dbReference type="AlphaFoldDB" id="A0AA44ANB6"/>
<gene>
    <name evidence="1" type="ORF">GMD92_14225</name>
</gene>
<reference evidence="1 2" key="1">
    <citation type="journal article" date="2019" name="Nat. Med.">
        <title>A library of human gut bacterial isolates paired with longitudinal multiomics data enables mechanistic microbiome research.</title>
        <authorList>
            <person name="Poyet M."/>
            <person name="Groussin M."/>
            <person name="Gibbons S.M."/>
            <person name="Avila-Pacheco J."/>
            <person name="Jiang X."/>
            <person name="Kearney S.M."/>
            <person name="Perrotta A.R."/>
            <person name="Berdy B."/>
            <person name="Zhao S."/>
            <person name="Lieberman T.D."/>
            <person name="Swanson P.K."/>
            <person name="Smith M."/>
            <person name="Roesemann S."/>
            <person name="Alexander J.E."/>
            <person name="Rich S.A."/>
            <person name="Livny J."/>
            <person name="Vlamakis H."/>
            <person name="Clish C."/>
            <person name="Bullock K."/>
            <person name="Deik A."/>
            <person name="Scott J."/>
            <person name="Pierce K.A."/>
            <person name="Xavier R.J."/>
            <person name="Alm E.J."/>
        </authorList>
    </citation>
    <scope>NUCLEOTIDE SEQUENCE [LARGE SCALE GENOMIC DNA]</scope>
    <source>
        <strain evidence="1 2">BIOML-A16</strain>
    </source>
</reference>
<proteinExistence type="predicted"/>
<dbReference type="Proteomes" id="UP000448908">
    <property type="component" value="Unassembled WGS sequence"/>
</dbReference>
<name>A0AA44ANB6_9BACT</name>
<evidence type="ECO:0000313" key="2">
    <source>
        <dbReference type="Proteomes" id="UP000448908"/>
    </source>
</evidence>